<dbReference type="InterPro" id="IPR022691">
    <property type="entry name" value="Tscrpt_elong_fac_GreA/B_N"/>
</dbReference>
<dbReference type="InterPro" id="IPR036805">
    <property type="entry name" value="Tscrpt_elong_fac_GreA/B_N_sf"/>
</dbReference>
<dbReference type="GO" id="GO:0003677">
    <property type="term" value="F:DNA binding"/>
    <property type="evidence" value="ECO:0007669"/>
    <property type="project" value="UniProtKB-UniRule"/>
</dbReference>
<evidence type="ECO:0000256" key="3">
    <source>
        <dbReference type="ARBA" id="ARBA00023015"/>
    </source>
</evidence>
<comment type="function">
    <text evidence="6 8 9">Necessary for efficient RNA polymerase transcription elongation past template-encoded arresting sites. The arresting sites in DNA have the property of trapping a certain fraction of elongating RNA polymerases that pass through, resulting in locked ternary complexes. Cleavage of the nascent transcript by cleavage factors such as GreA or GreB allows the resumption of elongation from the new 3'terminus. GreA releases sequences of 2 to 3 nucleotides.</text>
</comment>
<protein>
    <recommendedName>
        <fullName evidence="2 8">Transcription elongation factor GreA</fullName>
    </recommendedName>
    <alternativeName>
        <fullName evidence="7 8">Transcript cleavage factor GreA</fullName>
    </alternativeName>
</protein>
<evidence type="ECO:0000259" key="10">
    <source>
        <dbReference type="Pfam" id="PF01272"/>
    </source>
</evidence>
<dbReference type="PIRSF" id="PIRSF006092">
    <property type="entry name" value="GreA_GreB"/>
    <property type="match status" value="1"/>
</dbReference>
<dbReference type="InterPro" id="IPR036953">
    <property type="entry name" value="GreA/GreB_C_sf"/>
</dbReference>
<dbReference type="HAMAP" id="MF_00105">
    <property type="entry name" value="GreA_GreB"/>
    <property type="match status" value="1"/>
</dbReference>
<dbReference type="FunFam" id="1.10.287.180:FF:000001">
    <property type="entry name" value="Transcription elongation factor GreA"/>
    <property type="match status" value="1"/>
</dbReference>
<dbReference type="GO" id="GO:0032784">
    <property type="term" value="P:regulation of DNA-templated transcription elongation"/>
    <property type="evidence" value="ECO:0007669"/>
    <property type="project" value="UniProtKB-UniRule"/>
</dbReference>
<dbReference type="NCBIfam" id="TIGR01462">
    <property type="entry name" value="greA"/>
    <property type="match status" value="1"/>
</dbReference>
<comment type="caution">
    <text evidence="12">The sequence shown here is derived from an EMBL/GenBank/DDBJ whole genome shotgun (WGS) entry which is preliminary data.</text>
</comment>
<sequence>MVNGNLVTVEISKRSYIKMAEEKTYPMTAEGQTKLEEELETLKMVTRPQIIERIKIARSFGDLSENSEYESAKDEQSNIENRISLVETMLHNAEIIDSNAVAADEVSLGKSVTFKELPDEEPETYTIVGAAEADPLTGKISNDSPIAQSLIGHKVGDEVDIKIPAGSMKVAVVSVDAAE</sequence>
<dbReference type="Pfam" id="PF03449">
    <property type="entry name" value="GreA_GreB_N"/>
    <property type="match status" value="1"/>
</dbReference>
<keyword evidence="3 8" id="KW-0805">Transcription regulation</keyword>
<evidence type="ECO:0000256" key="6">
    <source>
        <dbReference type="ARBA" id="ARBA00024916"/>
    </source>
</evidence>
<dbReference type="PATRIC" id="fig|348151.3.peg.361"/>
<dbReference type="Proteomes" id="UP000051139">
    <property type="component" value="Unassembled WGS sequence"/>
</dbReference>
<proteinExistence type="inferred from homology"/>
<dbReference type="Gene3D" id="1.10.287.180">
    <property type="entry name" value="Transcription elongation factor, GreA/GreB, N-terminal domain"/>
    <property type="match status" value="1"/>
</dbReference>
<feature type="domain" description="Transcription elongation factor GreA/GreB N-terminal" evidence="11">
    <location>
        <begin position="26"/>
        <end position="95"/>
    </location>
</feature>
<evidence type="ECO:0000256" key="7">
    <source>
        <dbReference type="ARBA" id="ARBA00030776"/>
    </source>
</evidence>
<dbReference type="NCBIfam" id="NF001263">
    <property type="entry name" value="PRK00226.1-4"/>
    <property type="match status" value="1"/>
</dbReference>
<dbReference type="FunFam" id="3.10.50.30:FF:000001">
    <property type="entry name" value="Transcription elongation factor GreA"/>
    <property type="match status" value="1"/>
</dbReference>
<evidence type="ECO:0000259" key="11">
    <source>
        <dbReference type="Pfam" id="PF03449"/>
    </source>
</evidence>
<dbReference type="NCBIfam" id="NF001261">
    <property type="entry name" value="PRK00226.1-2"/>
    <property type="match status" value="1"/>
</dbReference>
<dbReference type="SUPFAM" id="SSF54534">
    <property type="entry name" value="FKBP-like"/>
    <property type="match status" value="1"/>
</dbReference>
<evidence type="ECO:0000256" key="8">
    <source>
        <dbReference type="HAMAP-Rule" id="MF_00105"/>
    </source>
</evidence>
<name>A0A0R2L0L2_9LACO</name>
<dbReference type="InterPro" id="IPR028624">
    <property type="entry name" value="Tscrpt_elong_fac_GreA/B"/>
</dbReference>
<keyword evidence="4 8" id="KW-0238">DNA-binding</keyword>
<dbReference type="PROSITE" id="PS00829">
    <property type="entry name" value="GREAB_1"/>
    <property type="match status" value="1"/>
</dbReference>
<dbReference type="GO" id="GO:0003746">
    <property type="term" value="F:translation elongation factor activity"/>
    <property type="evidence" value="ECO:0007669"/>
    <property type="project" value="UniProtKB-KW"/>
</dbReference>
<evidence type="ECO:0000313" key="13">
    <source>
        <dbReference type="Proteomes" id="UP000051139"/>
    </source>
</evidence>
<evidence type="ECO:0000256" key="4">
    <source>
        <dbReference type="ARBA" id="ARBA00023125"/>
    </source>
</evidence>
<keyword evidence="12" id="KW-0251">Elongation factor</keyword>
<feature type="domain" description="Transcription elongation factor GreA/GreB C-terminal" evidence="10">
    <location>
        <begin position="103"/>
        <end position="176"/>
    </location>
</feature>
<dbReference type="InterPro" id="IPR023459">
    <property type="entry name" value="Tscrpt_elong_fac_GreA/B_fam"/>
</dbReference>
<gene>
    <name evidence="8" type="primary">greA</name>
    <name evidence="12" type="ORF">IV55_GL000354</name>
</gene>
<keyword evidence="5 8" id="KW-0804">Transcription</keyword>
<dbReference type="PANTHER" id="PTHR30437">
    <property type="entry name" value="TRANSCRIPTION ELONGATION FACTOR GREA"/>
    <property type="match status" value="1"/>
</dbReference>
<dbReference type="Pfam" id="PF01272">
    <property type="entry name" value="GreA_GreB"/>
    <property type="match status" value="1"/>
</dbReference>
<organism evidence="12 13">
    <name type="scientific">Furfurilactobacillus siliginis</name>
    <dbReference type="NCBI Taxonomy" id="348151"/>
    <lineage>
        <taxon>Bacteria</taxon>
        <taxon>Bacillati</taxon>
        <taxon>Bacillota</taxon>
        <taxon>Bacilli</taxon>
        <taxon>Lactobacillales</taxon>
        <taxon>Lactobacillaceae</taxon>
        <taxon>Furfurilactobacillus</taxon>
    </lineage>
</organism>
<dbReference type="PROSITE" id="PS00830">
    <property type="entry name" value="GREAB_2"/>
    <property type="match status" value="1"/>
</dbReference>
<dbReference type="EMBL" id="JQCB01000011">
    <property type="protein sequence ID" value="KRN95073.1"/>
    <property type="molecule type" value="Genomic_DNA"/>
</dbReference>
<reference evidence="12 13" key="1">
    <citation type="journal article" date="2015" name="Genome Announc.">
        <title>Expanding the biotechnology potential of lactobacilli through comparative genomics of 213 strains and associated genera.</title>
        <authorList>
            <person name="Sun Z."/>
            <person name="Harris H.M."/>
            <person name="McCann A."/>
            <person name="Guo C."/>
            <person name="Argimon S."/>
            <person name="Zhang W."/>
            <person name="Yang X."/>
            <person name="Jeffery I.B."/>
            <person name="Cooney J.C."/>
            <person name="Kagawa T.F."/>
            <person name="Liu W."/>
            <person name="Song Y."/>
            <person name="Salvetti E."/>
            <person name="Wrobel A."/>
            <person name="Rasinkangas P."/>
            <person name="Parkhill J."/>
            <person name="Rea M.C."/>
            <person name="O'Sullivan O."/>
            <person name="Ritari J."/>
            <person name="Douillard F.P."/>
            <person name="Paul Ross R."/>
            <person name="Yang R."/>
            <person name="Briner A.E."/>
            <person name="Felis G.E."/>
            <person name="de Vos W.M."/>
            <person name="Barrangou R."/>
            <person name="Klaenhammer T.R."/>
            <person name="Caufield P.W."/>
            <person name="Cui Y."/>
            <person name="Zhang H."/>
            <person name="O'Toole P.W."/>
        </authorList>
    </citation>
    <scope>NUCLEOTIDE SEQUENCE [LARGE SCALE GENOMIC DNA]</scope>
    <source>
        <strain evidence="12 13">DSM 22696</strain>
    </source>
</reference>
<dbReference type="Gene3D" id="3.10.50.30">
    <property type="entry name" value="Transcription elongation factor, GreA/GreB, C-terminal domain"/>
    <property type="match status" value="1"/>
</dbReference>
<dbReference type="InterPro" id="IPR001437">
    <property type="entry name" value="Tscrpt_elong_fac_GreA/B_C"/>
</dbReference>
<dbReference type="SUPFAM" id="SSF46557">
    <property type="entry name" value="GreA transcript cleavage protein, N-terminal domain"/>
    <property type="match status" value="1"/>
</dbReference>
<accession>A0A0R2L0L2</accession>
<evidence type="ECO:0000256" key="5">
    <source>
        <dbReference type="ARBA" id="ARBA00023163"/>
    </source>
</evidence>
<dbReference type="AlphaFoldDB" id="A0A0R2L0L2"/>
<keyword evidence="12" id="KW-0648">Protein biosynthesis</keyword>
<evidence type="ECO:0000256" key="2">
    <source>
        <dbReference type="ARBA" id="ARBA00013729"/>
    </source>
</evidence>
<comment type="similarity">
    <text evidence="1 8 9">Belongs to the GreA/GreB family.</text>
</comment>
<dbReference type="PANTHER" id="PTHR30437:SF4">
    <property type="entry name" value="TRANSCRIPTION ELONGATION FACTOR GREA"/>
    <property type="match status" value="1"/>
</dbReference>
<dbReference type="GO" id="GO:0070063">
    <property type="term" value="F:RNA polymerase binding"/>
    <property type="evidence" value="ECO:0007669"/>
    <property type="project" value="InterPro"/>
</dbReference>
<dbReference type="GO" id="GO:0006354">
    <property type="term" value="P:DNA-templated transcription elongation"/>
    <property type="evidence" value="ECO:0007669"/>
    <property type="project" value="TreeGrafter"/>
</dbReference>
<dbReference type="STRING" id="348151.IV55_GL000354"/>
<evidence type="ECO:0000313" key="12">
    <source>
        <dbReference type="EMBL" id="KRN95073.1"/>
    </source>
</evidence>
<dbReference type="InterPro" id="IPR018151">
    <property type="entry name" value="TF_GreA/GreB_CS"/>
</dbReference>
<evidence type="ECO:0000256" key="9">
    <source>
        <dbReference type="RuleBase" id="RU000556"/>
    </source>
</evidence>
<evidence type="ECO:0000256" key="1">
    <source>
        <dbReference type="ARBA" id="ARBA00008213"/>
    </source>
</evidence>
<keyword evidence="13" id="KW-1185">Reference proteome</keyword>
<dbReference type="InterPro" id="IPR006359">
    <property type="entry name" value="Tscrpt_elong_fac_GreA"/>
</dbReference>